<name>A0ABQ8GIP2_9PEZI</name>
<evidence type="ECO:0000256" key="9">
    <source>
        <dbReference type="ARBA" id="ARBA00023146"/>
    </source>
</evidence>
<comment type="subcellular location">
    <subcellularLocation>
        <location evidence="1">Cytoplasm</location>
    </subcellularLocation>
</comment>
<dbReference type="EC" id="6.1.1.12" evidence="3"/>
<evidence type="ECO:0000313" key="13">
    <source>
        <dbReference type="EMBL" id="KAH7057148.1"/>
    </source>
</evidence>
<dbReference type="InterPro" id="IPR004523">
    <property type="entry name" value="Asp-tRNA_synthase_2"/>
</dbReference>
<feature type="compositionally biased region" description="Basic and acidic residues" evidence="11">
    <location>
        <begin position="22"/>
        <end position="45"/>
    </location>
</feature>
<dbReference type="PANTHER" id="PTHR43450:SF1">
    <property type="entry name" value="ASPARTATE--TRNA LIGASE, CYTOPLASMIC"/>
    <property type="match status" value="1"/>
</dbReference>
<keyword evidence="4" id="KW-0963">Cytoplasm</keyword>
<dbReference type="InterPro" id="IPR002312">
    <property type="entry name" value="Asp/Asn-tRNA-synth_IIb"/>
</dbReference>
<evidence type="ECO:0000256" key="1">
    <source>
        <dbReference type="ARBA" id="ARBA00004496"/>
    </source>
</evidence>
<dbReference type="CDD" id="cd00776">
    <property type="entry name" value="AsxRS_core"/>
    <property type="match status" value="1"/>
</dbReference>
<feature type="region of interest" description="Disordered" evidence="11">
    <location>
        <begin position="193"/>
        <end position="214"/>
    </location>
</feature>
<accession>A0ABQ8GIP2</accession>
<keyword evidence="9" id="KW-0030">Aminoacyl-tRNA synthetase</keyword>
<feature type="region of interest" description="Disordered" evidence="11">
    <location>
        <begin position="1"/>
        <end position="59"/>
    </location>
</feature>
<comment type="caution">
    <text evidence="13">The sequence shown here is derived from an EMBL/GenBank/DDBJ whole genome shotgun (WGS) entry which is preliminary data.</text>
</comment>
<dbReference type="InterPro" id="IPR012340">
    <property type="entry name" value="NA-bd_OB-fold"/>
</dbReference>
<reference evidence="13 14" key="1">
    <citation type="journal article" date="2021" name="Nat. Commun.">
        <title>Genetic determinants of endophytism in the Arabidopsis root mycobiome.</title>
        <authorList>
            <person name="Mesny F."/>
            <person name="Miyauchi S."/>
            <person name="Thiergart T."/>
            <person name="Pickel B."/>
            <person name="Atanasova L."/>
            <person name="Karlsson M."/>
            <person name="Huettel B."/>
            <person name="Barry K.W."/>
            <person name="Haridas S."/>
            <person name="Chen C."/>
            <person name="Bauer D."/>
            <person name="Andreopoulos W."/>
            <person name="Pangilinan J."/>
            <person name="LaButti K."/>
            <person name="Riley R."/>
            <person name="Lipzen A."/>
            <person name="Clum A."/>
            <person name="Drula E."/>
            <person name="Henrissat B."/>
            <person name="Kohler A."/>
            <person name="Grigoriev I.V."/>
            <person name="Martin F.M."/>
            <person name="Hacquard S."/>
        </authorList>
    </citation>
    <scope>NUCLEOTIDE SEQUENCE [LARGE SCALE GENOMIC DNA]</scope>
    <source>
        <strain evidence="13 14">MPI-SDFR-AT-0080</strain>
    </source>
</reference>
<evidence type="ECO:0000256" key="3">
    <source>
        <dbReference type="ARBA" id="ARBA00012841"/>
    </source>
</evidence>
<evidence type="ECO:0000256" key="4">
    <source>
        <dbReference type="ARBA" id="ARBA00022490"/>
    </source>
</evidence>
<dbReference type="Pfam" id="PF00152">
    <property type="entry name" value="tRNA-synt_2"/>
    <property type="match status" value="1"/>
</dbReference>
<dbReference type="NCBIfam" id="NF003483">
    <property type="entry name" value="PRK05159.1"/>
    <property type="match status" value="1"/>
</dbReference>
<dbReference type="Gene3D" id="2.40.50.140">
    <property type="entry name" value="Nucleic acid-binding proteins"/>
    <property type="match status" value="1"/>
</dbReference>
<evidence type="ECO:0000256" key="10">
    <source>
        <dbReference type="ARBA" id="ARBA00047904"/>
    </source>
</evidence>
<evidence type="ECO:0000256" key="6">
    <source>
        <dbReference type="ARBA" id="ARBA00022741"/>
    </source>
</evidence>
<sequence>MADNAPPAEGAAAPSKNALKKAQKEAEKAAKKAAAKEREMAERLKQQSGDAANDVSKDDYGELPMIGSVPYTPSGQKRVKFTELKEQEEPVVFRCTVINARSQSAKLAFLNLRQGDETIQAVVAASEKLSRQMVKFAGSVSAQSIVLVHGLVRGVKEPIKSATLKNLEVHIQKLYIISKADAQLPLQVEDAERPLPDEGATAEEQQKSEEGERPRVALATRLDNRVLDLRATHNRAIFRIKSGICALYAEFMHSKGFTQIQTPKLLGAASEGGSNVFECTYFDRKAYLAQSPQLYKQMLIAGGFERVFEVGPVFRAENSNTARHLTEFTGLDMEMAFEEDYHEVVDLIVEMLLYIFNGLRERYSKETDIIREWASGGKNTIEDFKLPADGKVPIIAFKDGVQMLRDAGEQLGDYEDLSTPQEKLLGKLVLDKYGSDFYVLDQFPLAVRPFYTMPSPHDPNLSNSYDMFMRGQEIMSGAQRVHDPTLLIQRCKGMDPPVNPDGPGLKDYVDGFRYGCPPHAGGGFGLERIVSFWAGVGNVRLASLFPRDPQRIMP</sequence>
<organism evidence="13 14">
    <name type="scientific">Macrophomina phaseolina</name>
    <dbReference type="NCBI Taxonomy" id="35725"/>
    <lineage>
        <taxon>Eukaryota</taxon>
        <taxon>Fungi</taxon>
        <taxon>Dikarya</taxon>
        <taxon>Ascomycota</taxon>
        <taxon>Pezizomycotina</taxon>
        <taxon>Dothideomycetes</taxon>
        <taxon>Dothideomycetes incertae sedis</taxon>
        <taxon>Botryosphaeriales</taxon>
        <taxon>Botryosphaeriaceae</taxon>
        <taxon>Macrophomina</taxon>
    </lineage>
</organism>
<comment type="similarity">
    <text evidence="2">Belongs to the class-II aminoacyl-tRNA synthetase family. Type 2 subfamily.</text>
</comment>
<evidence type="ECO:0000256" key="7">
    <source>
        <dbReference type="ARBA" id="ARBA00022840"/>
    </source>
</evidence>
<feature type="compositionally biased region" description="Basic and acidic residues" evidence="11">
    <location>
        <begin position="204"/>
        <end position="214"/>
    </location>
</feature>
<dbReference type="HAMAP" id="MF_02075">
    <property type="entry name" value="Asp_tRNA_synth_type2"/>
    <property type="match status" value="1"/>
</dbReference>
<evidence type="ECO:0000256" key="11">
    <source>
        <dbReference type="SAM" id="MobiDB-lite"/>
    </source>
</evidence>
<dbReference type="EMBL" id="JAGTJR010000007">
    <property type="protein sequence ID" value="KAH7057148.1"/>
    <property type="molecule type" value="Genomic_DNA"/>
</dbReference>
<feature type="compositionally biased region" description="Low complexity" evidence="11">
    <location>
        <begin position="1"/>
        <end position="17"/>
    </location>
</feature>
<keyword evidence="7" id="KW-0067">ATP-binding</keyword>
<dbReference type="InterPro" id="IPR006195">
    <property type="entry name" value="aa-tRNA-synth_II"/>
</dbReference>
<dbReference type="SUPFAM" id="SSF50249">
    <property type="entry name" value="Nucleic acid-binding proteins"/>
    <property type="match status" value="1"/>
</dbReference>
<dbReference type="InterPro" id="IPR045864">
    <property type="entry name" value="aa-tRNA-synth_II/BPL/LPL"/>
</dbReference>
<dbReference type="PROSITE" id="PS50862">
    <property type="entry name" value="AA_TRNA_LIGASE_II"/>
    <property type="match status" value="1"/>
</dbReference>
<keyword evidence="14" id="KW-1185">Reference proteome</keyword>
<keyword evidence="8" id="KW-0648">Protein biosynthesis</keyword>
<dbReference type="SUPFAM" id="SSF55681">
    <property type="entry name" value="Class II aaRS and biotin synthetases"/>
    <property type="match status" value="1"/>
</dbReference>
<dbReference type="NCBIfam" id="TIGR00458">
    <property type="entry name" value="aspS_nondisc"/>
    <property type="match status" value="1"/>
</dbReference>
<dbReference type="Gene3D" id="3.30.930.10">
    <property type="entry name" value="Bira Bifunctional Protein, Domain 2"/>
    <property type="match status" value="1"/>
</dbReference>
<protein>
    <recommendedName>
        <fullName evidence="3">aspartate--tRNA ligase</fullName>
        <ecNumber evidence="3">6.1.1.12</ecNumber>
    </recommendedName>
</protein>
<dbReference type="InterPro" id="IPR004364">
    <property type="entry name" value="Aa-tRNA-synt_II"/>
</dbReference>
<dbReference type="Proteomes" id="UP000774617">
    <property type="component" value="Unassembled WGS sequence"/>
</dbReference>
<evidence type="ECO:0000259" key="12">
    <source>
        <dbReference type="PROSITE" id="PS50862"/>
    </source>
</evidence>
<keyword evidence="5" id="KW-0436">Ligase</keyword>
<dbReference type="PRINTS" id="PR01042">
    <property type="entry name" value="TRNASYNTHASP"/>
</dbReference>
<evidence type="ECO:0000313" key="14">
    <source>
        <dbReference type="Proteomes" id="UP000774617"/>
    </source>
</evidence>
<dbReference type="PANTHER" id="PTHR43450">
    <property type="entry name" value="ASPARTYL-TRNA SYNTHETASE"/>
    <property type="match status" value="1"/>
</dbReference>
<evidence type="ECO:0000256" key="8">
    <source>
        <dbReference type="ARBA" id="ARBA00022917"/>
    </source>
</evidence>
<comment type="catalytic activity">
    <reaction evidence="10">
        <text>tRNA(Asp) + L-aspartate + ATP = L-aspartyl-tRNA(Asp) + AMP + diphosphate</text>
        <dbReference type="Rhea" id="RHEA:19649"/>
        <dbReference type="Rhea" id="RHEA-COMP:9660"/>
        <dbReference type="Rhea" id="RHEA-COMP:9678"/>
        <dbReference type="ChEBI" id="CHEBI:29991"/>
        <dbReference type="ChEBI" id="CHEBI:30616"/>
        <dbReference type="ChEBI" id="CHEBI:33019"/>
        <dbReference type="ChEBI" id="CHEBI:78442"/>
        <dbReference type="ChEBI" id="CHEBI:78516"/>
        <dbReference type="ChEBI" id="CHEBI:456215"/>
        <dbReference type="EC" id="6.1.1.12"/>
    </reaction>
</comment>
<gene>
    <name evidence="13" type="ORF">B0J12DRAFT_653553</name>
</gene>
<proteinExistence type="inferred from homology"/>
<dbReference type="CDD" id="cd04320">
    <property type="entry name" value="AspRS_cyto_N"/>
    <property type="match status" value="1"/>
</dbReference>
<keyword evidence="6" id="KW-0547">Nucleotide-binding</keyword>
<evidence type="ECO:0000256" key="2">
    <source>
        <dbReference type="ARBA" id="ARBA00005312"/>
    </source>
</evidence>
<feature type="domain" description="Aminoacyl-transfer RNA synthetases class-II family profile" evidence="12">
    <location>
        <begin position="238"/>
        <end position="554"/>
    </location>
</feature>
<evidence type="ECO:0000256" key="5">
    <source>
        <dbReference type="ARBA" id="ARBA00022598"/>
    </source>
</evidence>